<dbReference type="Pfam" id="PF13668">
    <property type="entry name" value="Ferritin_2"/>
    <property type="match status" value="1"/>
</dbReference>
<name>A0A6A6CCZ5_ZASCE</name>
<proteinExistence type="predicted"/>
<dbReference type="GeneID" id="54560518"/>
<feature type="chain" id="PRO_5025416212" evidence="1">
    <location>
        <begin position="19"/>
        <end position="319"/>
    </location>
</feature>
<sequence length="319" mass="34177">MLFRLLLVALTAASPIHHLPTNTTQTTTSTLRLLLTITTLEAFLYAQGCTELDPFAFASAGYDSTVYENICGIALEKAAIVMDFEGLLKALGQPSGGVECEYRFGHGSVQGLVETAREVGAVGVGAFLGGVQATQSVPLLQTWIASLATTEARHDAFLRAETGALPAPSIHDVSLPPTWAYNLIQKWIHACPKPLPYPIFPQLNSTTSWQPGHNQTDDAIDTNLTISLSWRPSEFAVEVSPRQPLYLAVVDNLPGAKPMILDVQRKTMNGTVHAGDAVIPGQFAGGVAFAALTTFVELNSVDDLVQYGTLAGPVEFVWS</sequence>
<keyword evidence="3" id="KW-1185">Reference proteome</keyword>
<dbReference type="EMBL" id="ML993601">
    <property type="protein sequence ID" value="KAF2165064.1"/>
    <property type="molecule type" value="Genomic_DNA"/>
</dbReference>
<dbReference type="OrthoDB" id="1001765at2759"/>
<protein>
    <submittedName>
        <fullName evidence="2">Uncharacterized protein</fullName>
    </submittedName>
</protein>
<reference evidence="2" key="1">
    <citation type="journal article" date="2020" name="Stud. Mycol.">
        <title>101 Dothideomycetes genomes: a test case for predicting lifestyles and emergence of pathogens.</title>
        <authorList>
            <person name="Haridas S."/>
            <person name="Albert R."/>
            <person name="Binder M."/>
            <person name="Bloem J."/>
            <person name="Labutti K."/>
            <person name="Salamov A."/>
            <person name="Andreopoulos B."/>
            <person name="Baker S."/>
            <person name="Barry K."/>
            <person name="Bills G."/>
            <person name="Bluhm B."/>
            <person name="Cannon C."/>
            <person name="Castanera R."/>
            <person name="Culley D."/>
            <person name="Daum C."/>
            <person name="Ezra D."/>
            <person name="Gonzalez J."/>
            <person name="Henrissat B."/>
            <person name="Kuo A."/>
            <person name="Liang C."/>
            <person name="Lipzen A."/>
            <person name="Lutzoni F."/>
            <person name="Magnuson J."/>
            <person name="Mondo S."/>
            <person name="Nolan M."/>
            <person name="Ohm R."/>
            <person name="Pangilinan J."/>
            <person name="Park H.-J."/>
            <person name="Ramirez L."/>
            <person name="Alfaro M."/>
            <person name="Sun H."/>
            <person name="Tritt A."/>
            <person name="Yoshinaga Y."/>
            <person name="Zwiers L.-H."/>
            <person name="Turgeon B."/>
            <person name="Goodwin S."/>
            <person name="Spatafora J."/>
            <person name="Crous P."/>
            <person name="Grigoriev I."/>
        </authorList>
    </citation>
    <scope>NUCLEOTIDE SEQUENCE</scope>
    <source>
        <strain evidence="2">ATCC 36951</strain>
    </source>
</reference>
<keyword evidence="1" id="KW-0732">Signal</keyword>
<dbReference type="Proteomes" id="UP000799537">
    <property type="component" value="Unassembled WGS sequence"/>
</dbReference>
<feature type="signal peptide" evidence="1">
    <location>
        <begin position="1"/>
        <end position="18"/>
    </location>
</feature>
<accession>A0A6A6CCZ5</accession>
<evidence type="ECO:0000313" key="2">
    <source>
        <dbReference type="EMBL" id="KAF2165064.1"/>
    </source>
</evidence>
<evidence type="ECO:0000256" key="1">
    <source>
        <dbReference type="SAM" id="SignalP"/>
    </source>
</evidence>
<evidence type="ECO:0000313" key="3">
    <source>
        <dbReference type="Proteomes" id="UP000799537"/>
    </source>
</evidence>
<organism evidence="2 3">
    <name type="scientific">Zasmidium cellare ATCC 36951</name>
    <dbReference type="NCBI Taxonomy" id="1080233"/>
    <lineage>
        <taxon>Eukaryota</taxon>
        <taxon>Fungi</taxon>
        <taxon>Dikarya</taxon>
        <taxon>Ascomycota</taxon>
        <taxon>Pezizomycotina</taxon>
        <taxon>Dothideomycetes</taxon>
        <taxon>Dothideomycetidae</taxon>
        <taxon>Mycosphaerellales</taxon>
        <taxon>Mycosphaerellaceae</taxon>
        <taxon>Zasmidium</taxon>
    </lineage>
</organism>
<dbReference type="RefSeq" id="XP_033665953.1">
    <property type="nucleotide sequence ID" value="XM_033807246.1"/>
</dbReference>
<gene>
    <name evidence="2" type="ORF">M409DRAFT_24450</name>
</gene>
<dbReference type="AlphaFoldDB" id="A0A6A6CCZ5"/>